<evidence type="ECO:0000313" key="2">
    <source>
        <dbReference type="EMBL" id="GEN36378.1"/>
    </source>
</evidence>
<dbReference type="Proteomes" id="UP000321157">
    <property type="component" value="Unassembled WGS sequence"/>
</dbReference>
<reference evidence="2 3" key="1">
    <citation type="submission" date="2019-07" db="EMBL/GenBank/DDBJ databases">
        <title>Whole genome shotgun sequence of Aneurinibacillus danicus NBRC 102444.</title>
        <authorList>
            <person name="Hosoyama A."/>
            <person name="Uohara A."/>
            <person name="Ohji S."/>
            <person name="Ichikawa N."/>
        </authorList>
    </citation>
    <scope>NUCLEOTIDE SEQUENCE [LARGE SCALE GENOMIC DNA]</scope>
    <source>
        <strain evidence="2 3">NBRC 102444</strain>
    </source>
</reference>
<accession>A0A511VEI9</accession>
<dbReference type="OrthoDB" id="2854648at2"/>
<protein>
    <submittedName>
        <fullName evidence="2">Putative transposase</fullName>
    </submittedName>
</protein>
<dbReference type="PANTHER" id="PTHR46564">
    <property type="entry name" value="TRANSPOSASE"/>
    <property type="match status" value="1"/>
</dbReference>
<comment type="caution">
    <text evidence="2">The sequence shown here is derived from an EMBL/GenBank/DDBJ whole genome shotgun (WGS) entry which is preliminary data.</text>
</comment>
<dbReference type="PANTHER" id="PTHR46564:SF1">
    <property type="entry name" value="TRANSPOSASE"/>
    <property type="match status" value="1"/>
</dbReference>
<organism evidence="2 3">
    <name type="scientific">Aneurinibacillus danicus</name>
    <dbReference type="NCBI Taxonomy" id="267746"/>
    <lineage>
        <taxon>Bacteria</taxon>
        <taxon>Bacillati</taxon>
        <taxon>Bacillota</taxon>
        <taxon>Bacilli</taxon>
        <taxon>Bacillales</taxon>
        <taxon>Paenibacillaceae</taxon>
        <taxon>Aneurinibacillus group</taxon>
        <taxon>Aneurinibacillus</taxon>
    </lineage>
</organism>
<dbReference type="EMBL" id="BJXX01000183">
    <property type="protein sequence ID" value="GEN36378.1"/>
    <property type="molecule type" value="Genomic_DNA"/>
</dbReference>
<evidence type="ECO:0000259" key="1">
    <source>
        <dbReference type="Pfam" id="PF13358"/>
    </source>
</evidence>
<dbReference type="NCBIfam" id="NF033545">
    <property type="entry name" value="transpos_IS630"/>
    <property type="match status" value="1"/>
</dbReference>
<feature type="domain" description="Tc1-like transposase DDE" evidence="1">
    <location>
        <begin position="3"/>
        <end position="145"/>
    </location>
</feature>
<proteinExistence type="predicted"/>
<dbReference type="AlphaFoldDB" id="A0A511VEI9"/>
<dbReference type="GO" id="GO:0003676">
    <property type="term" value="F:nucleic acid binding"/>
    <property type="evidence" value="ECO:0007669"/>
    <property type="project" value="InterPro"/>
</dbReference>
<dbReference type="SUPFAM" id="SSF53098">
    <property type="entry name" value="Ribonuclease H-like"/>
    <property type="match status" value="1"/>
</dbReference>
<gene>
    <name evidence="2" type="ORF">ADA01nite_38380</name>
</gene>
<keyword evidence="3" id="KW-1185">Reference proteome</keyword>
<dbReference type="Pfam" id="PF13358">
    <property type="entry name" value="DDE_3"/>
    <property type="match status" value="1"/>
</dbReference>
<dbReference type="InterPro" id="IPR047655">
    <property type="entry name" value="Transpos_IS630-like"/>
</dbReference>
<dbReference type="InterPro" id="IPR012337">
    <property type="entry name" value="RNaseH-like_sf"/>
</dbReference>
<dbReference type="InterPro" id="IPR036397">
    <property type="entry name" value="RNaseH_sf"/>
</dbReference>
<name>A0A511VEI9_9BACL</name>
<dbReference type="Gene3D" id="3.30.420.10">
    <property type="entry name" value="Ribonuclease H-like superfamily/Ribonuclease H"/>
    <property type="match status" value="1"/>
</dbReference>
<evidence type="ECO:0000313" key="3">
    <source>
        <dbReference type="Proteomes" id="UP000321157"/>
    </source>
</evidence>
<dbReference type="InterPro" id="IPR038717">
    <property type="entry name" value="Tc1-like_DDE_dom"/>
</dbReference>
<sequence length="178" mass="20952">MIMLYEDESHIRSYQALHSTWAETGKQRQIPTYGHHAHVTLFGTVNADDGDFFCLPSETCDAQAFLDFLTHVLERYRDKFIVMVLDNARIHHATLLDSFLEEYKHRLFLLFLPPYSPDLNPIERMWKWLKEAVIFNRFHKDKKAIQASVTDFLEWVTELPEQILQRIGCVIPNVETSK</sequence>